<dbReference type="EMBL" id="CDOI01000136">
    <property type="protein sequence ID" value="CEN45632.1"/>
    <property type="molecule type" value="Genomic_DNA"/>
</dbReference>
<evidence type="ECO:0000313" key="1">
    <source>
        <dbReference type="EMBL" id="CEN45632.1"/>
    </source>
</evidence>
<evidence type="ECO:0000313" key="2">
    <source>
        <dbReference type="EMBL" id="CEN54614.1"/>
    </source>
</evidence>
<sequence>MIGNISPCSPMTQDFVSFLKDHETIPLELLFLYTVLIAKKNKQQYKNN</sequence>
<keyword evidence="4" id="KW-1185">Reference proteome</keyword>
<gene>
    <name evidence="1" type="ORF">CCAND38_260024</name>
    <name evidence="2" type="ORF">CCAND93_990017</name>
</gene>
<name>A0A0B7I6B6_9FLAO</name>
<dbReference type="Proteomes" id="UP000038200">
    <property type="component" value="Unassembled WGS sequence"/>
</dbReference>
<dbReference type="EMBL" id="CDOL01000293">
    <property type="protein sequence ID" value="CEN54614.1"/>
    <property type="molecule type" value="Genomic_DNA"/>
</dbReference>
<evidence type="ECO:0000313" key="3">
    <source>
        <dbReference type="Proteomes" id="UP000038200"/>
    </source>
</evidence>
<reference evidence="3 4" key="1">
    <citation type="submission" date="2015-01" db="EMBL/GenBank/DDBJ databases">
        <authorList>
            <person name="MANFREDI Pablo"/>
        </authorList>
    </citation>
    <scope>NUCLEOTIDE SEQUENCE [LARGE SCALE GENOMIC DNA]</scope>
    <source>
        <strain evidence="1 4">CcD38</strain>
        <strain evidence="2 3">CcD93</strain>
    </source>
</reference>
<organism evidence="1 4">
    <name type="scientific">Capnocytophaga canis</name>
    <dbReference type="NCBI Taxonomy" id="1848903"/>
    <lineage>
        <taxon>Bacteria</taxon>
        <taxon>Pseudomonadati</taxon>
        <taxon>Bacteroidota</taxon>
        <taxon>Flavobacteriia</taxon>
        <taxon>Flavobacteriales</taxon>
        <taxon>Flavobacteriaceae</taxon>
        <taxon>Capnocytophaga</taxon>
    </lineage>
</organism>
<proteinExistence type="predicted"/>
<evidence type="ECO:0000313" key="4">
    <source>
        <dbReference type="Proteomes" id="UP000045051"/>
    </source>
</evidence>
<accession>A0A0B7I6B6</accession>
<dbReference type="AlphaFoldDB" id="A0A0B7I6B6"/>
<dbReference type="Proteomes" id="UP000045051">
    <property type="component" value="Unassembled WGS sequence"/>
</dbReference>
<protein>
    <submittedName>
        <fullName evidence="1">Uncharacterized protein</fullName>
    </submittedName>
</protein>